<evidence type="ECO:0000259" key="1">
    <source>
        <dbReference type="PROSITE" id="PS50943"/>
    </source>
</evidence>
<proteinExistence type="predicted"/>
<dbReference type="Pfam" id="PF13560">
    <property type="entry name" value="HTH_31"/>
    <property type="match status" value="1"/>
</dbReference>
<reference evidence="2 3" key="1">
    <citation type="submission" date="2018-09" db="EMBL/GenBank/DDBJ databases">
        <title>YIM PH 21725 draft genome.</title>
        <authorList>
            <person name="Miao C."/>
        </authorList>
    </citation>
    <scope>NUCLEOTIDE SEQUENCE [LARGE SCALE GENOMIC DNA]</scope>
    <source>
        <strain evidence="3">YIM PH21725</strain>
    </source>
</reference>
<feature type="domain" description="HTH cro/C1-type" evidence="1">
    <location>
        <begin position="27"/>
        <end position="83"/>
    </location>
</feature>
<dbReference type="SUPFAM" id="SSF47413">
    <property type="entry name" value="lambda repressor-like DNA-binding domains"/>
    <property type="match status" value="1"/>
</dbReference>
<dbReference type="Gene3D" id="1.10.260.40">
    <property type="entry name" value="lambda repressor-like DNA-binding domains"/>
    <property type="match status" value="1"/>
</dbReference>
<dbReference type="GO" id="GO:0003677">
    <property type="term" value="F:DNA binding"/>
    <property type="evidence" value="ECO:0007669"/>
    <property type="project" value="InterPro"/>
</dbReference>
<accession>A0A419I0H8</accession>
<dbReference type="AlphaFoldDB" id="A0A419I0H8"/>
<dbReference type="InterPro" id="IPR043917">
    <property type="entry name" value="DUF5753"/>
</dbReference>
<protein>
    <submittedName>
        <fullName evidence="2">XRE family transcriptional regulator</fullName>
    </submittedName>
</protein>
<dbReference type="Proteomes" id="UP000285112">
    <property type="component" value="Unassembled WGS sequence"/>
</dbReference>
<dbReference type="RefSeq" id="WP_120025030.1">
    <property type="nucleotide sequence ID" value="NZ_QZFV01000098.1"/>
</dbReference>
<gene>
    <name evidence="2" type="ORF">D5S19_20820</name>
</gene>
<dbReference type="OrthoDB" id="2991476at2"/>
<organism evidence="2 3">
    <name type="scientific">Amycolatopsis panacis</name>
    <dbReference type="NCBI Taxonomy" id="2340917"/>
    <lineage>
        <taxon>Bacteria</taxon>
        <taxon>Bacillati</taxon>
        <taxon>Actinomycetota</taxon>
        <taxon>Actinomycetes</taxon>
        <taxon>Pseudonocardiales</taxon>
        <taxon>Pseudonocardiaceae</taxon>
        <taxon>Amycolatopsis</taxon>
    </lineage>
</organism>
<dbReference type="InterPro" id="IPR001387">
    <property type="entry name" value="Cro/C1-type_HTH"/>
</dbReference>
<sequence>MGARRREWRARGSGMLSPRVRALGATLRSARLDARFGLRELARRIGTSPALLSNWELGQRAPSTEDVSSILGALGAIGDTKELILSLASGALGPGWFTPGTQSSPAHFATLTAHERAATGLVVWAPLLVPDLLQIADYARFACASEQPDPGVLEQVVAARLRRRDVLFGVDPVQVEFFIGDALLRSVFTDDDVMCRQLRFIADLMVMSRTIRVRILPDGAAPRLVPSGAFTQYRMKDAPPVIYCSHHGMGAFLADAQAALYEDLIERLDEAALSQADSLVLLTEETTRLARALESQREVNDATLAEILAAEERID</sequence>
<evidence type="ECO:0000313" key="2">
    <source>
        <dbReference type="EMBL" id="RJQ83105.1"/>
    </source>
</evidence>
<dbReference type="CDD" id="cd00093">
    <property type="entry name" value="HTH_XRE"/>
    <property type="match status" value="1"/>
</dbReference>
<comment type="caution">
    <text evidence="2">The sequence shown here is derived from an EMBL/GenBank/DDBJ whole genome shotgun (WGS) entry which is preliminary data.</text>
</comment>
<dbReference type="Pfam" id="PF19054">
    <property type="entry name" value="DUF5753"/>
    <property type="match status" value="1"/>
</dbReference>
<dbReference type="SMART" id="SM00530">
    <property type="entry name" value="HTH_XRE"/>
    <property type="match status" value="1"/>
</dbReference>
<evidence type="ECO:0000313" key="3">
    <source>
        <dbReference type="Proteomes" id="UP000285112"/>
    </source>
</evidence>
<keyword evidence="3" id="KW-1185">Reference proteome</keyword>
<dbReference type="InterPro" id="IPR010982">
    <property type="entry name" value="Lambda_DNA-bd_dom_sf"/>
</dbReference>
<dbReference type="EMBL" id="QZFV01000098">
    <property type="protein sequence ID" value="RJQ83105.1"/>
    <property type="molecule type" value="Genomic_DNA"/>
</dbReference>
<name>A0A419I0H8_9PSEU</name>
<dbReference type="PROSITE" id="PS50943">
    <property type="entry name" value="HTH_CROC1"/>
    <property type="match status" value="1"/>
</dbReference>